<accession>A0A875S8W3</accession>
<dbReference type="GO" id="GO:0032511">
    <property type="term" value="P:late endosome to vacuole transport via multivesicular body sorting pathway"/>
    <property type="evidence" value="ECO:0007669"/>
    <property type="project" value="TreeGrafter"/>
</dbReference>
<dbReference type="GeneID" id="62196280"/>
<evidence type="ECO:0008006" key="9">
    <source>
        <dbReference type="Google" id="ProtNLM"/>
    </source>
</evidence>
<comment type="subcellular location">
    <subcellularLocation>
        <location evidence="1">Membrane</location>
        <topology evidence="1">Multi-pass membrane protein</topology>
    </subcellularLocation>
</comment>
<feature type="transmembrane region" description="Helical" evidence="6">
    <location>
        <begin position="111"/>
        <end position="132"/>
    </location>
</feature>
<evidence type="ECO:0000256" key="5">
    <source>
        <dbReference type="ARBA" id="ARBA00023136"/>
    </source>
</evidence>
<dbReference type="Pfam" id="PF04133">
    <property type="entry name" value="Vps55"/>
    <property type="match status" value="1"/>
</dbReference>
<protein>
    <recommendedName>
        <fullName evidence="9">Vacuolar protein sorting 55</fullName>
    </recommendedName>
</protein>
<feature type="transmembrane region" description="Helical" evidence="6">
    <location>
        <begin position="78"/>
        <end position="99"/>
    </location>
</feature>
<comment type="similarity">
    <text evidence="2">Belongs to the OB-RGRP/VPS55 family.</text>
</comment>
<dbReference type="Proteomes" id="UP000662931">
    <property type="component" value="Chromosome 3"/>
</dbReference>
<reference evidence="7" key="1">
    <citation type="submission" date="2020-10" db="EMBL/GenBank/DDBJ databases">
        <authorList>
            <person name="Roach M.J.R."/>
        </authorList>
    </citation>
    <scope>NUCLEOTIDE SEQUENCE</scope>
    <source>
        <strain evidence="7">CBS 1945</strain>
    </source>
</reference>
<evidence type="ECO:0000313" key="7">
    <source>
        <dbReference type="EMBL" id="QPG75524.1"/>
    </source>
</evidence>
<dbReference type="RefSeq" id="XP_038779089.1">
    <property type="nucleotide sequence ID" value="XM_038923161.1"/>
</dbReference>
<evidence type="ECO:0000256" key="6">
    <source>
        <dbReference type="SAM" id="Phobius"/>
    </source>
</evidence>
<dbReference type="InterPro" id="IPR007262">
    <property type="entry name" value="Vps55/LEPROT"/>
</dbReference>
<keyword evidence="5 6" id="KW-0472">Membrane</keyword>
<gene>
    <name evidence="7" type="ORF">FOA43_002879</name>
</gene>
<dbReference type="KEGG" id="bnn:FOA43_002879"/>
<dbReference type="EMBL" id="CP064814">
    <property type="protein sequence ID" value="QPG75524.1"/>
    <property type="molecule type" value="Genomic_DNA"/>
</dbReference>
<evidence type="ECO:0000256" key="3">
    <source>
        <dbReference type="ARBA" id="ARBA00022692"/>
    </source>
</evidence>
<evidence type="ECO:0000256" key="2">
    <source>
        <dbReference type="ARBA" id="ARBA00005645"/>
    </source>
</evidence>
<evidence type="ECO:0000256" key="1">
    <source>
        <dbReference type="ARBA" id="ARBA00004141"/>
    </source>
</evidence>
<keyword evidence="8" id="KW-1185">Reference proteome</keyword>
<organism evidence="7 8">
    <name type="scientific">Eeniella nana</name>
    <name type="common">Yeast</name>
    <name type="synonym">Brettanomyces nanus</name>
    <dbReference type="NCBI Taxonomy" id="13502"/>
    <lineage>
        <taxon>Eukaryota</taxon>
        <taxon>Fungi</taxon>
        <taxon>Dikarya</taxon>
        <taxon>Ascomycota</taxon>
        <taxon>Saccharomycotina</taxon>
        <taxon>Pichiomycetes</taxon>
        <taxon>Pichiales</taxon>
        <taxon>Pichiaceae</taxon>
        <taxon>Brettanomyces</taxon>
    </lineage>
</organism>
<dbReference type="OrthoDB" id="14246at2759"/>
<evidence type="ECO:0000313" key="8">
    <source>
        <dbReference type="Proteomes" id="UP000662931"/>
    </source>
</evidence>
<dbReference type="AlphaFoldDB" id="A0A875S8W3"/>
<keyword evidence="3 6" id="KW-0812">Transmembrane</keyword>
<sequence>MSRRSSLTKLIFLSILIAVGFLNIVLSCALYDNWLPLTVVAIFLAAPIPNSLAQCVSTSYDSNFLGDYDDDGSMGNPVVDFCHFLTGFLVLGGTFLPLVLYHCHLIKIGSLALSLTGGFIIYISIALFTMGFKDDDNDGYDF</sequence>
<dbReference type="PANTHER" id="PTHR12050">
    <property type="entry name" value="LEPTIN RECEPTOR-RELATED"/>
    <property type="match status" value="1"/>
</dbReference>
<evidence type="ECO:0000256" key="4">
    <source>
        <dbReference type="ARBA" id="ARBA00022989"/>
    </source>
</evidence>
<dbReference type="PROSITE" id="PS51257">
    <property type="entry name" value="PROKAR_LIPOPROTEIN"/>
    <property type="match status" value="1"/>
</dbReference>
<keyword evidence="4 6" id="KW-1133">Transmembrane helix</keyword>
<dbReference type="GO" id="GO:0034424">
    <property type="term" value="C:Vps55/Vps68 complex"/>
    <property type="evidence" value="ECO:0007669"/>
    <property type="project" value="TreeGrafter"/>
</dbReference>
<dbReference type="PANTHER" id="PTHR12050:SF0">
    <property type="entry name" value="RH04491P"/>
    <property type="match status" value="1"/>
</dbReference>
<proteinExistence type="inferred from homology"/>
<name>A0A875S8W3_EENNA</name>